<name>A0A6P3BY31_9BURK</name>
<proteinExistence type="predicted"/>
<dbReference type="InterPro" id="IPR005094">
    <property type="entry name" value="Endonuclease_MobA/VirD2"/>
</dbReference>
<feature type="region of interest" description="Disordered" evidence="1">
    <location>
        <begin position="313"/>
        <end position="375"/>
    </location>
</feature>
<accession>A0A6P3BY31</accession>
<dbReference type="Proteomes" id="UP000494182">
    <property type="component" value="Unassembled WGS sequence"/>
</dbReference>
<evidence type="ECO:0000256" key="1">
    <source>
        <dbReference type="SAM" id="MobiDB-lite"/>
    </source>
</evidence>
<dbReference type="AlphaFoldDB" id="A0A6P3BY31"/>
<organism evidence="3 4">
    <name type="scientific">Burkholderia contaminans</name>
    <dbReference type="NCBI Taxonomy" id="488447"/>
    <lineage>
        <taxon>Bacteria</taxon>
        <taxon>Pseudomonadati</taxon>
        <taxon>Pseudomonadota</taxon>
        <taxon>Betaproteobacteria</taxon>
        <taxon>Burkholderiales</taxon>
        <taxon>Burkholderiaceae</taxon>
        <taxon>Burkholderia</taxon>
        <taxon>Burkholderia cepacia complex</taxon>
    </lineage>
</organism>
<feature type="domain" description="MobA/VirD2-like nuclease" evidence="2">
    <location>
        <begin position="58"/>
        <end position="132"/>
    </location>
</feature>
<feature type="compositionally biased region" description="Polar residues" evidence="1">
    <location>
        <begin position="329"/>
        <end position="345"/>
    </location>
</feature>
<dbReference type="EMBL" id="CABVQT010000023">
    <property type="protein sequence ID" value="VWD59959.1"/>
    <property type="molecule type" value="Genomic_DNA"/>
</dbReference>
<gene>
    <name evidence="3" type="ORF">BCO71171_06448</name>
</gene>
<evidence type="ECO:0000313" key="4">
    <source>
        <dbReference type="Proteomes" id="UP000494182"/>
    </source>
</evidence>
<sequence length="440" mass="49071">MLVSNFDSKQHPTVKGAVDYVLSDKNHKGEDRPHKPEVLKGDEFLTRHAGELSTKFTNQRTSGVIAFAKGENPTREEMLKIIDRYEQTFLGNMRDRVAPLYVLHEEQGAKHIHVIIPNIDLQTGKAYNPFQPGDTTKDLIKAFSSLENFNHNWKQIKEDPLKPSHTKTEHKASAHKNDSEFFRNLFNNAKDKRTFEKSCLDLVKSGEVKNRDELITFLKDNGYTFSRIGKDYLSIENLNGKNFRLKDGIFSSGADYKEQVKQATEQVKTFDHHKTAEQINRLVAYRNAYNEKRYQASEPKAQAYTAKPLAIKTAQNASQAPRASGSRLPPTSSTTNAPGATSPVPQTRAEPTAQAQHQQQEEKNTGGSELTASGHSSGLVAIGSAQAQLSSALAQLNNATTPMARAQAQMAVIRARGAVAKAEAQYEEEQRRKPTTRIKI</sequence>
<evidence type="ECO:0000313" key="3">
    <source>
        <dbReference type="EMBL" id="VWD59959.1"/>
    </source>
</evidence>
<feature type="compositionally biased region" description="Polar residues" evidence="1">
    <location>
        <begin position="365"/>
        <end position="375"/>
    </location>
</feature>
<evidence type="ECO:0000259" key="2">
    <source>
        <dbReference type="Pfam" id="PF03432"/>
    </source>
</evidence>
<reference evidence="3 4" key="1">
    <citation type="submission" date="2019-09" db="EMBL/GenBank/DDBJ databases">
        <authorList>
            <person name="Depoorter E."/>
        </authorList>
    </citation>
    <scope>NUCLEOTIDE SEQUENCE [LARGE SCALE GENOMIC DNA]</scope>
    <source>
        <strain evidence="3">R-71171</strain>
    </source>
</reference>
<dbReference type="Pfam" id="PF03432">
    <property type="entry name" value="Relaxase"/>
    <property type="match status" value="1"/>
</dbReference>
<dbReference type="RefSeq" id="WP_174975982.1">
    <property type="nucleotide sequence ID" value="NZ_CABVQT010000023.1"/>
</dbReference>
<protein>
    <submittedName>
        <fullName evidence="3">Relaxase/mobilization nuclease family protein</fullName>
    </submittedName>
</protein>